<reference evidence="3 4" key="1">
    <citation type="journal article" date="2007" name="Science">
        <title>The Chlamydomonas genome reveals the evolution of key animal and plant functions.</title>
        <authorList>
            <person name="Merchant S.S."/>
            <person name="Prochnik S.E."/>
            <person name="Vallon O."/>
            <person name="Harris E.H."/>
            <person name="Karpowicz S.J."/>
            <person name="Witman G.B."/>
            <person name="Terry A."/>
            <person name="Salamov A."/>
            <person name="Fritz-Laylin L.K."/>
            <person name="Marechal-Drouard L."/>
            <person name="Marshall W.F."/>
            <person name="Qu L.H."/>
            <person name="Nelson D.R."/>
            <person name="Sanderfoot A.A."/>
            <person name="Spalding M.H."/>
            <person name="Kapitonov V.V."/>
            <person name="Ren Q."/>
            <person name="Ferris P."/>
            <person name="Lindquist E."/>
            <person name="Shapiro H."/>
            <person name="Lucas S.M."/>
            <person name="Grimwood J."/>
            <person name="Schmutz J."/>
            <person name="Cardol P."/>
            <person name="Cerutti H."/>
            <person name="Chanfreau G."/>
            <person name="Chen C.L."/>
            <person name="Cognat V."/>
            <person name="Croft M.T."/>
            <person name="Dent R."/>
            <person name="Dutcher S."/>
            <person name="Fernandez E."/>
            <person name="Fukuzawa H."/>
            <person name="Gonzalez-Ballester D."/>
            <person name="Gonzalez-Halphen D."/>
            <person name="Hallmann A."/>
            <person name="Hanikenne M."/>
            <person name="Hippler M."/>
            <person name="Inwood W."/>
            <person name="Jabbari K."/>
            <person name="Kalanon M."/>
            <person name="Kuras R."/>
            <person name="Lefebvre P.A."/>
            <person name="Lemaire S.D."/>
            <person name="Lobanov A.V."/>
            <person name="Lohr M."/>
            <person name="Manuell A."/>
            <person name="Meier I."/>
            <person name="Mets L."/>
            <person name="Mittag M."/>
            <person name="Mittelmeier T."/>
            <person name="Moroney J.V."/>
            <person name="Moseley J."/>
            <person name="Napoli C."/>
            <person name="Nedelcu A.M."/>
            <person name="Niyogi K."/>
            <person name="Novoselov S.V."/>
            <person name="Paulsen I.T."/>
            <person name="Pazour G."/>
            <person name="Purton S."/>
            <person name="Ral J.P."/>
            <person name="Riano-Pachon D.M."/>
            <person name="Riekhof W."/>
            <person name="Rymarquis L."/>
            <person name="Schroda M."/>
            <person name="Stern D."/>
            <person name="Umen J."/>
            <person name="Willows R."/>
            <person name="Wilson N."/>
            <person name="Zimmer S.L."/>
            <person name="Allmer J."/>
            <person name="Balk J."/>
            <person name="Bisova K."/>
            <person name="Chen C.J."/>
            <person name="Elias M."/>
            <person name="Gendler K."/>
            <person name="Hauser C."/>
            <person name="Lamb M.R."/>
            <person name="Ledford H."/>
            <person name="Long J.C."/>
            <person name="Minagawa J."/>
            <person name="Page M.D."/>
            <person name="Pan J."/>
            <person name="Pootakham W."/>
            <person name="Roje S."/>
            <person name="Rose A."/>
            <person name="Stahlberg E."/>
            <person name="Terauchi A.M."/>
            <person name="Yang P."/>
            <person name="Ball S."/>
            <person name="Bowler C."/>
            <person name="Dieckmann C.L."/>
            <person name="Gladyshev V.N."/>
            <person name="Green P."/>
            <person name="Jorgensen R."/>
            <person name="Mayfield S."/>
            <person name="Mueller-Roeber B."/>
            <person name="Rajamani S."/>
            <person name="Sayre R.T."/>
            <person name="Brokstein P."/>
            <person name="Dubchak I."/>
            <person name="Goodstein D."/>
            <person name="Hornick L."/>
            <person name="Huang Y.W."/>
            <person name="Jhaveri J."/>
            <person name="Luo Y."/>
            <person name="Martinez D."/>
            <person name="Ngau W.C."/>
            <person name="Otillar B."/>
            <person name="Poliakov A."/>
            <person name="Porter A."/>
            <person name="Szajkowski L."/>
            <person name="Werner G."/>
            <person name="Zhou K."/>
            <person name="Grigoriev I.V."/>
            <person name="Rokhsar D.S."/>
            <person name="Grossman A.R."/>
        </authorList>
    </citation>
    <scope>NUCLEOTIDE SEQUENCE [LARGE SCALE GENOMIC DNA]</scope>
    <source>
        <strain evidence="4">CC-503</strain>
    </source>
</reference>
<dbReference type="InParanoid" id="A0A2K3CST8"/>
<evidence type="ECO:0000313" key="3">
    <source>
        <dbReference type="EMBL" id="PNW71321.1"/>
    </source>
</evidence>
<dbReference type="OrthoDB" id="548460at2759"/>
<dbReference type="AlphaFoldDB" id="A0A2K3CST8"/>
<evidence type="ECO:0000256" key="2">
    <source>
        <dbReference type="SAM" id="MobiDB-lite"/>
    </source>
</evidence>
<dbReference type="PaxDb" id="3055-EDO99461"/>
<dbReference type="Proteomes" id="UP000006906">
    <property type="component" value="Chromosome 16"/>
</dbReference>
<dbReference type="GeneID" id="5723815"/>
<feature type="region of interest" description="Disordered" evidence="2">
    <location>
        <begin position="26"/>
        <end position="127"/>
    </location>
</feature>
<proteinExistence type="predicted"/>
<dbReference type="Gramene" id="PNW71321">
    <property type="protein sequence ID" value="PNW71321"/>
    <property type="gene ID" value="CHLRE_16g649350v5"/>
</dbReference>
<name>A0A2K3CST8_CHLRE</name>
<dbReference type="EMBL" id="CM008977">
    <property type="protein sequence ID" value="PNW71321.1"/>
    <property type="molecule type" value="Genomic_DNA"/>
</dbReference>
<protein>
    <submittedName>
        <fullName evidence="3">Uncharacterized protein</fullName>
    </submittedName>
</protein>
<sequence>MQLGRQLSAHAGTCRQQALRCSSLARSAPPPAICPSRAPTQPCSRGSVQLHAKRTGGRSKTQEGSDDASGWDAALADIPTEDDEAASEDFEESDAERSAGQAGEAGEPSTSYAPVGKVSSGPRAPKAPSSLLSLAEYNMLMEAKAIREAQEEAERLEREIAEGRGVVVTEPVPIDVNRQGFQVFPIDGGDLELLVAQDGQGLLALADSYVAARQPAAEGGWAYSRVKLEGEVPTGASVYTVVPWVERGGSDMFKRKAATNKVKKVYFINMAPADDDSGEAAFNLDAVFCFDGKSRTMALSEVRLVGQPPLMEPVLRIRPSGLTLEESYLLPDPIEISMNTAVDLADMSEEELAERLAELEAQAEALDELDEAPDVPSVDNY</sequence>
<evidence type="ECO:0000256" key="1">
    <source>
        <dbReference type="SAM" id="Coils"/>
    </source>
</evidence>
<dbReference type="OMA" id="CLEPSEH"/>
<gene>
    <name evidence="3" type="ORF">CHLRE_16g649350v5</name>
</gene>
<feature type="coiled-coil region" evidence="1">
    <location>
        <begin position="139"/>
        <end position="166"/>
    </location>
</feature>
<dbReference type="KEGG" id="cre:CHLRE_16g649350v5"/>
<organism evidence="3 4">
    <name type="scientific">Chlamydomonas reinhardtii</name>
    <name type="common">Chlamydomonas smithii</name>
    <dbReference type="NCBI Taxonomy" id="3055"/>
    <lineage>
        <taxon>Eukaryota</taxon>
        <taxon>Viridiplantae</taxon>
        <taxon>Chlorophyta</taxon>
        <taxon>core chlorophytes</taxon>
        <taxon>Chlorophyceae</taxon>
        <taxon>CS clade</taxon>
        <taxon>Chlamydomonadales</taxon>
        <taxon>Chlamydomonadaceae</taxon>
        <taxon>Chlamydomonas</taxon>
    </lineage>
</organism>
<accession>A0A2K3CST8</accession>
<evidence type="ECO:0000313" key="4">
    <source>
        <dbReference type="Proteomes" id="UP000006906"/>
    </source>
</evidence>
<feature type="compositionally biased region" description="Acidic residues" evidence="2">
    <location>
        <begin position="79"/>
        <end position="94"/>
    </location>
</feature>
<dbReference type="RefSeq" id="XP_042915413.1">
    <property type="nucleotide sequence ID" value="XM_043070770.1"/>
</dbReference>
<feature type="compositionally biased region" description="Polar residues" evidence="2">
    <location>
        <begin position="38"/>
        <end position="47"/>
    </location>
</feature>
<keyword evidence="1" id="KW-0175">Coiled coil</keyword>
<keyword evidence="4" id="KW-1185">Reference proteome</keyword>
<feature type="coiled-coil region" evidence="1">
    <location>
        <begin position="342"/>
        <end position="372"/>
    </location>
</feature>